<evidence type="ECO:0000313" key="2">
    <source>
        <dbReference type="EMBL" id="TKR76971.1"/>
    </source>
</evidence>
<gene>
    <name evidence="2" type="ORF">L596_018026</name>
</gene>
<name>A0A4U5N3N8_STECR</name>
<organism evidence="2 3">
    <name type="scientific">Steinernema carpocapsae</name>
    <name type="common">Entomopathogenic nematode</name>
    <dbReference type="NCBI Taxonomy" id="34508"/>
    <lineage>
        <taxon>Eukaryota</taxon>
        <taxon>Metazoa</taxon>
        <taxon>Ecdysozoa</taxon>
        <taxon>Nematoda</taxon>
        <taxon>Chromadorea</taxon>
        <taxon>Rhabditida</taxon>
        <taxon>Tylenchina</taxon>
        <taxon>Panagrolaimomorpha</taxon>
        <taxon>Strongyloidoidea</taxon>
        <taxon>Steinernematidae</taxon>
        <taxon>Steinernema</taxon>
    </lineage>
</organism>
<feature type="region of interest" description="Disordered" evidence="1">
    <location>
        <begin position="184"/>
        <end position="211"/>
    </location>
</feature>
<protein>
    <submittedName>
        <fullName evidence="2">Uncharacterized protein</fullName>
    </submittedName>
</protein>
<accession>A0A4U5N3N8</accession>
<reference evidence="2 3" key="2">
    <citation type="journal article" date="2019" name="G3 (Bethesda)">
        <title>Hybrid Assembly of the Genome of the Entomopathogenic Nematode Steinernema carpocapsae Identifies the X-Chromosome.</title>
        <authorList>
            <person name="Serra L."/>
            <person name="Macchietto M."/>
            <person name="Macias-Munoz A."/>
            <person name="McGill C.J."/>
            <person name="Rodriguez I.M."/>
            <person name="Rodriguez B."/>
            <person name="Murad R."/>
            <person name="Mortazavi A."/>
        </authorList>
    </citation>
    <scope>NUCLEOTIDE SEQUENCE [LARGE SCALE GENOMIC DNA]</scope>
    <source>
        <strain evidence="2 3">ALL</strain>
    </source>
</reference>
<dbReference type="AlphaFoldDB" id="A0A4U5N3N8"/>
<reference evidence="2 3" key="1">
    <citation type="journal article" date="2015" name="Genome Biol.">
        <title>Comparative genomics of Steinernema reveals deeply conserved gene regulatory networks.</title>
        <authorList>
            <person name="Dillman A.R."/>
            <person name="Macchietto M."/>
            <person name="Porter C.F."/>
            <person name="Rogers A."/>
            <person name="Williams B."/>
            <person name="Antoshechkin I."/>
            <person name="Lee M.M."/>
            <person name="Goodwin Z."/>
            <person name="Lu X."/>
            <person name="Lewis E.E."/>
            <person name="Goodrich-Blair H."/>
            <person name="Stock S.P."/>
            <person name="Adams B.J."/>
            <person name="Sternberg P.W."/>
            <person name="Mortazavi A."/>
        </authorList>
    </citation>
    <scope>NUCLEOTIDE SEQUENCE [LARGE SCALE GENOMIC DNA]</scope>
    <source>
        <strain evidence="2 3">ALL</strain>
    </source>
</reference>
<evidence type="ECO:0000256" key="1">
    <source>
        <dbReference type="SAM" id="MobiDB-lite"/>
    </source>
</evidence>
<dbReference type="Proteomes" id="UP000298663">
    <property type="component" value="Unassembled WGS sequence"/>
</dbReference>
<comment type="caution">
    <text evidence="2">The sequence shown here is derived from an EMBL/GenBank/DDBJ whole genome shotgun (WGS) entry which is preliminary data.</text>
</comment>
<sequence length="421" mass="45105">MPRRCERSARSRSVFDFASGAMAGSRAIDTSGAVLTSIQPSAESLEAAQAVLNELTLEGCFLVTTEGSVCAERANVARKLEEASNPTSVATPPFTVSGEFGTESVEFPESAEIKRSSLEAAQAMAGSRALDTSGAVLTSMQPSAESLEAAQAVLDELALEGCFLVTTEESVRVERANVGRKLEEASNPTSVATPPLTVSGESGTESLKSVGPWERFPESVEIKRSSREAAQAVLDELALEGCFIVTTEESVRAERANVGRKLEEASNPTTVETPSFTVSGEFGTEGAGFPELAEIKRSSLEAVQAMAGSRALDTSGAVLTSMQPSAESLEAAQAVLDELALEGCFLVTTEESVRAERANVGRKLEEVHSIPTRRPLKLRLSQCPANSARKAWDSRNWQRSSVRRWKPPRKFLKNWRCKNAS</sequence>
<dbReference type="EMBL" id="AZBU02000005">
    <property type="protein sequence ID" value="TKR76971.1"/>
    <property type="molecule type" value="Genomic_DNA"/>
</dbReference>
<proteinExistence type="predicted"/>
<evidence type="ECO:0000313" key="3">
    <source>
        <dbReference type="Proteomes" id="UP000298663"/>
    </source>
</evidence>
<keyword evidence="3" id="KW-1185">Reference proteome</keyword>